<feature type="repeat" description="TPR" evidence="1">
    <location>
        <begin position="213"/>
        <end position="246"/>
    </location>
</feature>
<evidence type="ECO:0000313" key="3">
    <source>
        <dbReference type="EMBL" id="JAT09193.1"/>
    </source>
</evidence>
<dbReference type="Gene3D" id="1.25.40.10">
    <property type="entry name" value="Tetratricopeptide repeat domain"/>
    <property type="match status" value="1"/>
</dbReference>
<name>A0A1B6LEZ1_9HEMI</name>
<dbReference type="PANTHER" id="PTHR46512">
    <property type="entry name" value="PEPTIDYLPROLYL ISOMERASE"/>
    <property type="match status" value="1"/>
</dbReference>
<feature type="domain" description="BDBT FKBP like N-terminal" evidence="2">
    <location>
        <begin position="8"/>
        <end position="111"/>
    </location>
</feature>
<dbReference type="SMART" id="SM00028">
    <property type="entry name" value="TPR"/>
    <property type="match status" value="3"/>
</dbReference>
<dbReference type="InterPro" id="IPR011990">
    <property type="entry name" value="TPR-like_helical_dom_sf"/>
</dbReference>
<dbReference type="SUPFAM" id="SSF48452">
    <property type="entry name" value="TPR-like"/>
    <property type="match status" value="1"/>
</dbReference>
<evidence type="ECO:0000259" key="2">
    <source>
        <dbReference type="Pfam" id="PF18023"/>
    </source>
</evidence>
<evidence type="ECO:0000313" key="4">
    <source>
        <dbReference type="EMBL" id="JAT22104.1"/>
    </source>
</evidence>
<keyword evidence="1" id="KW-0802">TPR repeat</keyword>
<dbReference type="Pfam" id="PF18023">
    <property type="entry name" value="FKBP_N_2"/>
    <property type="match status" value="1"/>
</dbReference>
<dbReference type="EMBL" id="GEBQ01017873">
    <property type="protein sequence ID" value="JAT22104.1"/>
    <property type="molecule type" value="Transcribed_RNA"/>
</dbReference>
<reference evidence="4" key="1">
    <citation type="submission" date="2015-11" db="EMBL/GenBank/DDBJ databases">
        <title>De novo transcriptome assembly of four potential Pierce s Disease insect vectors from Arizona vineyards.</title>
        <authorList>
            <person name="Tassone E.E."/>
        </authorList>
    </citation>
    <scope>NUCLEOTIDE SEQUENCE</scope>
</reference>
<dbReference type="PANTHER" id="PTHR46512:SF10">
    <property type="entry name" value="FK506-BINDING PROTEIN-LIKE"/>
    <property type="match status" value="1"/>
</dbReference>
<proteinExistence type="predicted"/>
<gene>
    <name evidence="4" type="ORF">g.13897</name>
    <name evidence="3" type="ORF">g.13899</name>
</gene>
<dbReference type="InterPro" id="IPR050754">
    <property type="entry name" value="FKBP4/5/8-like"/>
</dbReference>
<protein>
    <recommendedName>
        <fullName evidence="2">BDBT FKBP like N-terminal domain-containing protein</fullName>
    </recommendedName>
</protein>
<feature type="non-terminal residue" evidence="4">
    <location>
        <position position="275"/>
    </location>
</feature>
<dbReference type="InterPro" id="IPR040478">
    <property type="entry name" value="FKBP_N_2"/>
</dbReference>
<dbReference type="EMBL" id="GEBQ01030784">
    <property type="protein sequence ID" value="JAT09193.1"/>
    <property type="molecule type" value="Transcribed_RNA"/>
</dbReference>
<accession>A0A1B6LEZ1</accession>
<dbReference type="PROSITE" id="PS50005">
    <property type="entry name" value="TPR"/>
    <property type="match status" value="1"/>
</dbReference>
<sequence length="275" mass="30898">MAGSREEWSFVDGTCVKTVTAKGAIRERPKEQSTCEVSISVKDGGHLRCAESEYLKEEFSGTLVVGNADCEVDRQIERCVRTMAPAEQSLLAISFKEFPSTVVIGVVLSSISQFSDSFEWNRDEKLEIAKQHKQKGVQLFQAGRLGDSFLRFNKAVKLVVTMGVEEDPEARELYVQACNNMAWCHLKRGGIASGTVHALTLCNKVLHIDPANVKALLRRSEAYSRLNDMELAVLDLRQVKKLEPNNGVARERLILLQHKLELENIKYANVIKRMF</sequence>
<dbReference type="AlphaFoldDB" id="A0A1B6LEZ1"/>
<evidence type="ECO:0000256" key="1">
    <source>
        <dbReference type="PROSITE-ProRule" id="PRU00339"/>
    </source>
</evidence>
<dbReference type="InterPro" id="IPR019734">
    <property type="entry name" value="TPR_rpt"/>
</dbReference>
<organism evidence="4">
    <name type="scientific">Graphocephala atropunctata</name>
    <dbReference type="NCBI Taxonomy" id="36148"/>
    <lineage>
        <taxon>Eukaryota</taxon>
        <taxon>Metazoa</taxon>
        <taxon>Ecdysozoa</taxon>
        <taxon>Arthropoda</taxon>
        <taxon>Hexapoda</taxon>
        <taxon>Insecta</taxon>
        <taxon>Pterygota</taxon>
        <taxon>Neoptera</taxon>
        <taxon>Paraneoptera</taxon>
        <taxon>Hemiptera</taxon>
        <taxon>Auchenorrhyncha</taxon>
        <taxon>Membracoidea</taxon>
        <taxon>Cicadellidae</taxon>
        <taxon>Cicadellinae</taxon>
        <taxon>Cicadellini</taxon>
        <taxon>Graphocephala</taxon>
    </lineage>
</organism>
<dbReference type="Gene3D" id="2.40.30.320">
    <property type="match status" value="1"/>
</dbReference>